<gene>
    <name evidence="2" type="ORF">UCRPC4_g01162</name>
</gene>
<evidence type="ECO:0000313" key="2">
    <source>
        <dbReference type="EMBL" id="KKY27261.1"/>
    </source>
</evidence>
<evidence type="ECO:0000313" key="3">
    <source>
        <dbReference type="Proteomes" id="UP000053317"/>
    </source>
</evidence>
<dbReference type="Proteomes" id="UP000053317">
    <property type="component" value="Unassembled WGS sequence"/>
</dbReference>
<evidence type="ECO:0000256" key="1">
    <source>
        <dbReference type="SAM" id="MobiDB-lite"/>
    </source>
</evidence>
<name>A0A0G2EYV7_PHACM</name>
<proteinExistence type="predicted"/>
<dbReference type="EMBL" id="LCWF01000026">
    <property type="protein sequence ID" value="KKY27261.1"/>
    <property type="molecule type" value="Genomic_DNA"/>
</dbReference>
<organism evidence="2 3">
    <name type="scientific">Phaeomoniella chlamydospora</name>
    <name type="common">Phaeoacremonium chlamydosporum</name>
    <dbReference type="NCBI Taxonomy" id="158046"/>
    <lineage>
        <taxon>Eukaryota</taxon>
        <taxon>Fungi</taxon>
        <taxon>Dikarya</taxon>
        <taxon>Ascomycota</taxon>
        <taxon>Pezizomycotina</taxon>
        <taxon>Eurotiomycetes</taxon>
        <taxon>Chaetothyriomycetidae</taxon>
        <taxon>Phaeomoniellales</taxon>
        <taxon>Phaeomoniellaceae</taxon>
        <taxon>Phaeomoniella</taxon>
    </lineage>
</organism>
<sequence>MDDDYKFDGDVEAGSLYDGSPSGEPSFRRYMNKVQRKKNLLPPWWSAESVRECLTHGRNNSWSNLNCAVEKSDIIEHYGHPLMPMQLRMFAEQVYGTGPGGQSGTAMLELQVSAEQGEGFASTMGVNFANMGL</sequence>
<comment type="caution">
    <text evidence="2">The sequence shown here is derived from an EMBL/GenBank/DDBJ whole genome shotgun (WGS) entry which is preliminary data.</text>
</comment>
<reference evidence="2 3" key="1">
    <citation type="submission" date="2015-05" db="EMBL/GenBank/DDBJ databases">
        <title>Distinctive expansion of gene families associated with plant cell wall degradation and secondary metabolism in the genomes of grapevine trunk pathogens.</title>
        <authorList>
            <person name="Lawrence D.P."/>
            <person name="Travadon R."/>
            <person name="Rolshausen P.E."/>
            <person name="Baumgartner K."/>
        </authorList>
    </citation>
    <scope>NUCLEOTIDE SEQUENCE [LARGE SCALE GENOMIC DNA]</scope>
    <source>
        <strain evidence="2">UCRPC4</strain>
    </source>
</reference>
<accession>A0A0G2EYV7</accession>
<protein>
    <submittedName>
        <fullName evidence="2">Putative mynd domain</fullName>
    </submittedName>
</protein>
<keyword evidence="3" id="KW-1185">Reference proteome</keyword>
<dbReference type="AlphaFoldDB" id="A0A0G2EYV7"/>
<feature type="region of interest" description="Disordered" evidence="1">
    <location>
        <begin position="1"/>
        <end position="25"/>
    </location>
</feature>
<reference evidence="2 3" key="2">
    <citation type="submission" date="2015-05" db="EMBL/GenBank/DDBJ databases">
        <authorList>
            <person name="Morales-Cruz A."/>
            <person name="Amrine K.C."/>
            <person name="Cantu D."/>
        </authorList>
    </citation>
    <scope>NUCLEOTIDE SEQUENCE [LARGE SCALE GENOMIC DNA]</scope>
    <source>
        <strain evidence="2">UCRPC4</strain>
    </source>
</reference>
<dbReference type="OrthoDB" id="432970at2759"/>